<organism evidence="3 4">
    <name type="scientific">Globodera rostochiensis</name>
    <name type="common">Golden nematode worm</name>
    <name type="synonym">Heterodera rostochiensis</name>
    <dbReference type="NCBI Taxonomy" id="31243"/>
    <lineage>
        <taxon>Eukaryota</taxon>
        <taxon>Metazoa</taxon>
        <taxon>Ecdysozoa</taxon>
        <taxon>Nematoda</taxon>
        <taxon>Chromadorea</taxon>
        <taxon>Rhabditida</taxon>
        <taxon>Tylenchina</taxon>
        <taxon>Tylenchomorpha</taxon>
        <taxon>Tylenchoidea</taxon>
        <taxon>Heteroderidae</taxon>
        <taxon>Heteroderinae</taxon>
        <taxon>Globodera</taxon>
    </lineage>
</organism>
<name>A0A914I394_GLORO</name>
<evidence type="ECO:0000256" key="1">
    <source>
        <dbReference type="PROSITE-ProRule" id="PRU00023"/>
    </source>
</evidence>
<reference evidence="4" key="1">
    <citation type="submission" date="2022-11" db="UniProtKB">
        <authorList>
            <consortium name="WormBaseParasite"/>
        </authorList>
    </citation>
    <scope>IDENTIFICATION</scope>
</reference>
<dbReference type="WBParaSite" id="Gr19_v10_g6474.t1">
    <property type="protein sequence ID" value="Gr19_v10_g6474.t1"/>
    <property type="gene ID" value="Gr19_v10_g6474"/>
</dbReference>
<sequence>MSASSSQPNDQPTSSHADQKQLVVASGTSVEAANRSVVLCEMEVQLEKLELDTQRDQCADEGEEVKRFFKLAELGGVAGMRAMLKGPNADVLLSAKVNGVTALSIAVQEGNAKVVELLKEKGAMDEKGPAVTFVLATCGHGGYQCRFCPNLGHCCRCCREPPPGCSRRPPGHSCAEEQGRVATPIEWAEGNLMDGI</sequence>
<keyword evidence="3" id="KW-1185">Reference proteome</keyword>
<feature type="region of interest" description="Disordered" evidence="2">
    <location>
        <begin position="1"/>
        <end position="21"/>
    </location>
</feature>
<dbReference type="InterPro" id="IPR036770">
    <property type="entry name" value="Ankyrin_rpt-contain_sf"/>
</dbReference>
<evidence type="ECO:0000313" key="3">
    <source>
        <dbReference type="Proteomes" id="UP000887572"/>
    </source>
</evidence>
<feature type="compositionally biased region" description="Polar residues" evidence="2">
    <location>
        <begin position="1"/>
        <end position="16"/>
    </location>
</feature>
<dbReference type="InterPro" id="IPR002110">
    <property type="entry name" value="Ankyrin_rpt"/>
</dbReference>
<keyword evidence="1" id="KW-0040">ANK repeat</keyword>
<dbReference type="AlphaFoldDB" id="A0A914I394"/>
<evidence type="ECO:0000256" key="2">
    <source>
        <dbReference type="SAM" id="MobiDB-lite"/>
    </source>
</evidence>
<proteinExistence type="predicted"/>
<accession>A0A914I394</accession>
<dbReference type="Proteomes" id="UP000887572">
    <property type="component" value="Unplaced"/>
</dbReference>
<protein>
    <submittedName>
        <fullName evidence="4">Uncharacterized protein</fullName>
    </submittedName>
</protein>
<evidence type="ECO:0000313" key="4">
    <source>
        <dbReference type="WBParaSite" id="Gr19_v10_g6474.t1"/>
    </source>
</evidence>
<dbReference type="PROSITE" id="PS50088">
    <property type="entry name" value="ANK_REPEAT"/>
    <property type="match status" value="1"/>
</dbReference>
<feature type="repeat" description="ANK" evidence="1">
    <location>
        <begin position="98"/>
        <end position="123"/>
    </location>
</feature>
<dbReference type="Gene3D" id="1.25.40.20">
    <property type="entry name" value="Ankyrin repeat-containing domain"/>
    <property type="match status" value="1"/>
</dbReference>
<dbReference type="PROSITE" id="PS50297">
    <property type="entry name" value="ANK_REP_REGION"/>
    <property type="match status" value="1"/>
</dbReference>